<evidence type="ECO:0000313" key="7">
    <source>
        <dbReference type="EMBL" id="QQG66387.1"/>
    </source>
</evidence>
<name>A0A7T5VEG1_9BACT</name>
<keyword evidence="4" id="KW-0249">Electron transport</keyword>
<dbReference type="GO" id="GO:0046872">
    <property type="term" value="F:metal ion binding"/>
    <property type="evidence" value="ECO:0007669"/>
    <property type="project" value="UniProtKB-KW"/>
</dbReference>
<evidence type="ECO:0000256" key="3">
    <source>
        <dbReference type="ARBA" id="ARBA00022723"/>
    </source>
</evidence>
<reference evidence="7 8" key="1">
    <citation type="submission" date="2020-05" db="EMBL/GenBank/DDBJ databases">
        <title>Complete genome of Desulfobulbus oligotrophicus.</title>
        <authorList>
            <person name="Podar M."/>
        </authorList>
    </citation>
    <scope>NUCLEOTIDE SEQUENCE [LARGE SCALE GENOMIC DNA]</scope>
    <source>
        <strain evidence="7 8">Prop6</strain>
    </source>
</reference>
<dbReference type="CDD" id="cd08168">
    <property type="entry name" value="Cytochrom_C3"/>
    <property type="match status" value="1"/>
</dbReference>
<keyword evidence="1" id="KW-0813">Transport</keyword>
<evidence type="ECO:0000256" key="1">
    <source>
        <dbReference type="ARBA" id="ARBA00022448"/>
    </source>
</evidence>
<evidence type="ECO:0000256" key="2">
    <source>
        <dbReference type="ARBA" id="ARBA00022617"/>
    </source>
</evidence>
<dbReference type="RefSeq" id="WP_199262508.1">
    <property type="nucleotide sequence ID" value="NZ_CP054140.1"/>
</dbReference>
<organism evidence="7 8">
    <name type="scientific">Desulfobulbus oligotrophicus</name>
    <dbReference type="NCBI Taxonomy" id="1909699"/>
    <lineage>
        <taxon>Bacteria</taxon>
        <taxon>Pseudomonadati</taxon>
        <taxon>Thermodesulfobacteriota</taxon>
        <taxon>Desulfobulbia</taxon>
        <taxon>Desulfobulbales</taxon>
        <taxon>Desulfobulbaceae</taxon>
        <taxon>Desulfobulbus</taxon>
    </lineage>
</organism>
<evidence type="ECO:0000259" key="6">
    <source>
        <dbReference type="Pfam" id="PF02085"/>
    </source>
</evidence>
<feature type="domain" description="Class III cytochrome C" evidence="6">
    <location>
        <begin position="52"/>
        <end position="137"/>
    </location>
</feature>
<gene>
    <name evidence="7" type="ORF">HP555_11160</name>
</gene>
<dbReference type="KEGG" id="dog:HP555_11160"/>
<keyword evidence="3" id="KW-0479">Metal-binding</keyword>
<dbReference type="AlphaFoldDB" id="A0A7T5VEG1"/>
<keyword evidence="5" id="KW-0408">Iron</keyword>
<dbReference type="GO" id="GO:0009055">
    <property type="term" value="F:electron transfer activity"/>
    <property type="evidence" value="ECO:0007669"/>
    <property type="project" value="InterPro"/>
</dbReference>
<dbReference type="EMBL" id="CP054140">
    <property type="protein sequence ID" value="QQG66387.1"/>
    <property type="molecule type" value="Genomic_DNA"/>
</dbReference>
<dbReference type="Proteomes" id="UP000596092">
    <property type="component" value="Chromosome"/>
</dbReference>
<dbReference type="SUPFAM" id="SSF48695">
    <property type="entry name" value="Multiheme cytochromes"/>
    <property type="match status" value="1"/>
</dbReference>
<dbReference type="GO" id="GO:0020037">
    <property type="term" value="F:heme binding"/>
    <property type="evidence" value="ECO:0007669"/>
    <property type="project" value="InterPro"/>
</dbReference>
<evidence type="ECO:0000256" key="4">
    <source>
        <dbReference type="ARBA" id="ARBA00022982"/>
    </source>
</evidence>
<keyword evidence="8" id="KW-1185">Reference proteome</keyword>
<dbReference type="InterPro" id="IPR036280">
    <property type="entry name" value="Multihaem_cyt_sf"/>
</dbReference>
<dbReference type="Gene3D" id="3.90.10.10">
    <property type="entry name" value="Cytochrome C3"/>
    <property type="match status" value="1"/>
</dbReference>
<dbReference type="Pfam" id="PF02085">
    <property type="entry name" value="Cytochrom_CIII"/>
    <property type="match status" value="1"/>
</dbReference>
<evidence type="ECO:0000313" key="8">
    <source>
        <dbReference type="Proteomes" id="UP000596092"/>
    </source>
</evidence>
<keyword evidence="2" id="KW-0349">Heme</keyword>
<evidence type="ECO:0000256" key="5">
    <source>
        <dbReference type="ARBA" id="ARBA00023004"/>
    </source>
</evidence>
<dbReference type="InterPro" id="IPR020942">
    <property type="entry name" value="Cyt_c_III_dom"/>
</dbReference>
<protein>
    <submittedName>
        <fullName evidence="7">Cytochrome c3 family protein</fullName>
    </submittedName>
</protein>
<proteinExistence type="predicted"/>
<sequence>MHRTFVFLLLFVFLFSLQKITVVSADNTEPPVQPAYTGPESVIIRSTVDVEEVPKPAYLPHKKHQWLECYGCHHGVGPDGKKSDAKFGFKIEKCETCHNSTNELPIKVATLKRASHRLCLGCHQKQNKLLAQCDVCHKAPSERH</sequence>
<accession>A0A7T5VEG1</accession>